<dbReference type="GO" id="GO:0005737">
    <property type="term" value="C:cytoplasm"/>
    <property type="evidence" value="ECO:0007669"/>
    <property type="project" value="TreeGrafter"/>
</dbReference>
<dbReference type="GO" id="GO:0005634">
    <property type="term" value="C:nucleus"/>
    <property type="evidence" value="ECO:0007669"/>
    <property type="project" value="TreeGrafter"/>
</dbReference>
<dbReference type="PANTHER" id="PTHR44144:SF1">
    <property type="entry name" value="DNAJ HOMOLOG SUBFAMILY C MEMBER 9"/>
    <property type="match status" value="1"/>
</dbReference>
<dbReference type="EMBL" id="LT598469">
    <property type="protein sequence ID" value="SCV02206.1"/>
    <property type="molecule type" value="Genomic_DNA"/>
</dbReference>
<organism evidence="2 3">
    <name type="scientific">Lachancea mirantina</name>
    <dbReference type="NCBI Taxonomy" id="1230905"/>
    <lineage>
        <taxon>Eukaryota</taxon>
        <taxon>Fungi</taxon>
        <taxon>Dikarya</taxon>
        <taxon>Ascomycota</taxon>
        <taxon>Saccharomycotina</taxon>
        <taxon>Saccharomycetes</taxon>
        <taxon>Saccharomycetales</taxon>
        <taxon>Saccharomycetaceae</taxon>
        <taxon>Lachancea</taxon>
    </lineage>
</organism>
<protein>
    <submittedName>
        <fullName evidence="2">LAMI_0G16842g1_1</fullName>
    </submittedName>
</protein>
<dbReference type="OrthoDB" id="110024at2759"/>
<accession>A0A1G4KCS7</accession>
<keyword evidence="3" id="KW-1185">Reference proteome</keyword>
<dbReference type="SUPFAM" id="SSF46565">
    <property type="entry name" value="Chaperone J-domain"/>
    <property type="match status" value="1"/>
</dbReference>
<dbReference type="AlphaFoldDB" id="A0A1G4KCS7"/>
<dbReference type="Proteomes" id="UP000191024">
    <property type="component" value="Chromosome G"/>
</dbReference>
<dbReference type="PANTHER" id="PTHR44144">
    <property type="entry name" value="DNAJ HOMOLOG SUBFAMILY C MEMBER 9"/>
    <property type="match status" value="1"/>
</dbReference>
<evidence type="ECO:0000313" key="2">
    <source>
        <dbReference type="EMBL" id="SCV02206.1"/>
    </source>
</evidence>
<dbReference type="InterPro" id="IPR036869">
    <property type="entry name" value="J_dom_sf"/>
</dbReference>
<dbReference type="InterPro" id="IPR001623">
    <property type="entry name" value="DnaJ_domain"/>
</dbReference>
<proteinExistence type="predicted"/>
<dbReference type="Pfam" id="PF00226">
    <property type="entry name" value="DnaJ"/>
    <property type="match status" value="1"/>
</dbReference>
<dbReference type="InterPro" id="IPR052594">
    <property type="entry name" value="J_domain-containing_protein"/>
</dbReference>
<evidence type="ECO:0000313" key="3">
    <source>
        <dbReference type="Proteomes" id="UP000191024"/>
    </source>
</evidence>
<gene>
    <name evidence="2" type="ORF">LAMI_0G16842G</name>
</gene>
<feature type="domain" description="J" evidence="1">
    <location>
        <begin position="12"/>
        <end position="76"/>
    </location>
</feature>
<dbReference type="SMART" id="SM00271">
    <property type="entry name" value="DnaJ"/>
    <property type="match status" value="1"/>
</dbReference>
<dbReference type="Gene3D" id="1.10.287.110">
    <property type="entry name" value="DnaJ domain"/>
    <property type="match status" value="1"/>
</dbReference>
<sequence>MSSNAIPFPDIDPYEVLGIAKNETEQGIRKSYRKLMLRHHPDKSGSQSREAKELFHKIQFSYEILTNFKDTYDKTGSIEACFGSSDLAGWRDLFDMDVTINKDTIAEDKKKYRGSEDETEDIIDSWNANAYEKRPKRYVPDEDQFTLLFEEIPHLEATEEDEKHILERVGQLIGQGLIEDAAGSFEHWKLNRKKLLKRLQKRFEAERSQAEAVLRTMEKNKNLHSDAELRQLIQKKNKNSWDSLILKLEKKAGGARTHADLDDEEFEKIQKSLKKRRK</sequence>
<dbReference type="PRINTS" id="PR00625">
    <property type="entry name" value="JDOMAIN"/>
</dbReference>
<name>A0A1G4KCS7_9SACH</name>
<dbReference type="GO" id="GO:0031072">
    <property type="term" value="F:heat shock protein binding"/>
    <property type="evidence" value="ECO:0007669"/>
    <property type="project" value="TreeGrafter"/>
</dbReference>
<dbReference type="PROSITE" id="PS50076">
    <property type="entry name" value="DNAJ_2"/>
    <property type="match status" value="1"/>
</dbReference>
<evidence type="ECO:0000259" key="1">
    <source>
        <dbReference type="PROSITE" id="PS50076"/>
    </source>
</evidence>
<reference evidence="2 3" key="1">
    <citation type="submission" date="2016-03" db="EMBL/GenBank/DDBJ databases">
        <authorList>
            <person name="Devillers H."/>
        </authorList>
    </citation>
    <scope>NUCLEOTIDE SEQUENCE [LARGE SCALE GENOMIC DNA]</scope>
    <source>
        <strain evidence="2">CBS 11717</strain>
    </source>
</reference>
<dbReference type="CDD" id="cd06257">
    <property type="entry name" value="DnaJ"/>
    <property type="match status" value="1"/>
</dbReference>